<organism evidence="2 3">
    <name type="scientific">Sphaeroforma arctica JP610</name>
    <dbReference type="NCBI Taxonomy" id="667725"/>
    <lineage>
        <taxon>Eukaryota</taxon>
        <taxon>Ichthyosporea</taxon>
        <taxon>Ichthyophonida</taxon>
        <taxon>Sphaeroforma</taxon>
    </lineage>
</organism>
<keyword evidence="3" id="KW-1185">Reference proteome</keyword>
<feature type="non-terminal residue" evidence="2">
    <location>
        <position position="1"/>
    </location>
</feature>
<accession>A0A0L0FAI3</accession>
<dbReference type="EMBL" id="KQ245195">
    <property type="protein sequence ID" value="KNC73754.1"/>
    <property type="molecule type" value="Genomic_DNA"/>
</dbReference>
<dbReference type="RefSeq" id="XP_014147656.1">
    <property type="nucleotide sequence ID" value="XM_014292181.1"/>
</dbReference>
<protein>
    <submittedName>
        <fullName evidence="2">Uncharacterized protein</fullName>
    </submittedName>
</protein>
<dbReference type="AlphaFoldDB" id="A0A0L0FAI3"/>
<evidence type="ECO:0000256" key="1">
    <source>
        <dbReference type="SAM" id="MobiDB-lite"/>
    </source>
</evidence>
<reference evidence="2 3" key="1">
    <citation type="submission" date="2011-02" db="EMBL/GenBank/DDBJ databases">
        <title>The Genome Sequence of Sphaeroforma arctica JP610.</title>
        <authorList>
            <consortium name="The Broad Institute Genome Sequencing Platform"/>
            <person name="Russ C."/>
            <person name="Cuomo C."/>
            <person name="Young S.K."/>
            <person name="Zeng Q."/>
            <person name="Gargeya S."/>
            <person name="Alvarado L."/>
            <person name="Berlin A."/>
            <person name="Chapman S.B."/>
            <person name="Chen Z."/>
            <person name="Freedman E."/>
            <person name="Gellesch M."/>
            <person name="Goldberg J."/>
            <person name="Griggs A."/>
            <person name="Gujja S."/>
            <person name="Heilman E."/>
            <person name="Heiman D."/>
            <person name="Howarth C."/>
            <person name="Mehta T."/>
            <person name="Neiman D."/>
            <person name="Pearson M."/>
            <person name="Roberts A."/>
            <person name="Saif S."/>
            <person name="Shea T."/>
            <person name="Shenoy N."/>
            <person name="Sisk P."/>
            <person name="Stolte C."/>
            <person name="Sykes S."/>
            <person name="White J."/>
            <person name="Yandava C."/>
            <person name="Burger G."/>
            <person name="Gray M.W."/>
            <person name="Holland P.W.H."/>
            <person name="King N."/>
            <person name="Lang F.B.F."/>
            <person name="Roger A.J."/>
            <person name="Ruiz-Trillo I."/>
            <person name="Haas B."/>
            <person name="Nusbaum C."/>
            <person name="Birren B."/>
        </authorList>
    </citation>
    <scope>NUCLEOTIDE SEQUENCE [LARGE SCALE GENOMIC DNA]</scope>
    <source>
        <strain evidence="2 3">JP610</strain>
    </source>
</reference>
<proteinExistence type="predicted"/>
<sequence length="51" mass="6095">VWDILNMNQYNEKPMHMVTKRRNPFGENFGRMTKTANVDPATIEETRGEYY</sequence>
<evidence type="ECO:0000313" key="3">
    <source>
        <dbReference type="Proteomes" id="UP000054560"/>
    </source>
</evidence>
<feature type="region of interest" description="Disordered" evidence="1">
    <location>
        <begin position="22"/>
        <end position="51"/>
    </location>
</feature>
<evidence type="ECO:0000313" key="2">
    <source>
        <dbReference type="EMBL" id="KNC73754.1"/>
    </source>
</evidence>
<name>A0A0L0FAI3_9EUKA</name>
<dbReference type="GeneID" id="25914193"/>
<dbReference type="Proteomes" id="UP000054560">
    <property type="component" value="Unassembled WGS sequence"/>
</dbReference>
<gene>
    <name evidence="2" type="ORF">SARC_13689</name>
</gene>